<evidence type="ECO:0000256" key="1">
    <source>
        <dbReference type="ARBA" id="ARBA00004251"/>
    </source>
</evidence>
<evidence type="ECO:0000313" key="14">
    <source>
        <dbReference type="Proteomes" id="UP000887568"/>
    </source>
</evidence>
<dbReference type="GO" id="GO:0009897">
    <property type="term" value="C:external side of plasma membrane"/>
    <property type="evidence" value="ECO:0007669"/>
    <property type="project" value="TreeGrafter"/>
</dbReference>
<feature type="domain" description="Ig-like" evidence="12">
    <location>
        <begin position="52"/>
        <end position="156"/>
    </location>
</feature>
<feature type="transmembrane region" description="Helical" evidence="11">
    <location>
        <begin position="21"/>
        <end position="39"/>
    </location>
</feature>
<dbReference type="PANTHER" id="PTHR25466">
    <property type="entry name" value="T-LYMPHOCYTE ACTIVATION ANTIGEN"/>
    <property type="match status" value="1"/>
</dbReference>
<keyword evidence="8" id="KW-0675">Receptor</keyword>
<dbReference type="AlphaFoldDB" id="A0A913ZP86"/>
<keyword evidence="7" id="KW-1015">Disulfide bond</keyword>
<dbReference type="InterPro" id="IPR007110">
    <property type="entry name" value="Ig-like_dom"/>
</dbReference>
<dbReference type="EnsemblMetazoa" id="XM_038196928.1">
    <property type="protein sequence ID" value="XP_038052856.1"/>
    <property type="gene ID" value="LOC119725511"/>
</dbReference>
<evidence type="ECO:0000256" key="4">
    <source>
        <dbReference type="ARBA" id="ARBA00022729"/>
    </source>
</evidence>
<accession>A0A913ZP86</accession>
<dbReference type="Proteomes" id="UP000887568">
    <property type="component" value="Unplaced"/>
</dbReference>
<comment type="subcellular location">
    <subcellularLocation>
        <location evidence="1">Cell membrane</location>
        <topology evidence="1">Single-pass type I membrane protein</topology>
    </subcellularLocation>
</comment>
<dbReference type="Pfam" id="PF07686">
    <property type="entry name" value="V-set"/>
    <property type="match status" value="1"/>
</dbReference>
<dbReference type="GO" id="GO:0007166">
    <property type="term" value="P:cell surface receptor signaling pathway"/>
    <property type="evidence" value="ECO:0007669"/>
    <property type="project" value="TreeGrafter"/>
</dbReference>
<evidence type="ECO:0000313" key="13">
    <source>
        <dbReference type="EnsemblMetazoa" id="XP_038052856.1"/>
    </source>
</evidence>
<keyword evidence="2" id="KW-1003">Cell membrane</keyword>
<dbReference type="InterPro" id="IPR051713">
    <property type="entry name" value="T-cell_Activation_Regulation"/>
</dbReference>
<keyword evidence="10" id="KW-0393">Immunoglobulin domain</keyword>
<evidence type="ECO:0000256" key="3">
    <source>
        <dbReference type="ARBA" id="ARBA00022692"/>
    </source>
</evidence>
<evidence type="ECO:0000256" key="5">
    <source>
        <dbReference type="ARBA" id="ARBA00022989"/>
    </source>
</evidence>
<evidence type="ECO:0000256" key="7">
    <source>
        <dbReference type="ARBA" id="ARBA00023157"/>
    </source>
</evidence>
<keyword evidence="4" id="KW-0732">Signal</keyword>
<keyword evidence="14" id="KW-1185">Reference proteome</keyword>
<dbReference type="InterPro" id="IPR032675">
    <property type="entry name" value="LRR_dom_sf"/>
</dbReference>
<dbReference type="SMART" id="SM00409">
    <property type="entry name" value="IG"/>
    <property type="match status" value="4"/>
</dbReference>
<dbReference type="PROSITE" id="PS50835">
    <property type="entry name" value="IG_LIKE"/>
    <property type="match status" value="4"/>
</dbReference>
<name>A0A913ZP86_PATMI</name>
<dbReference type="InterPro" id="IPR036179">
    <property type="entry name" value="Ig-like_dom_sf"/>
</dbReference>
<evidence type="ECO:0000259" key="12">
    <source>
        <dbReference type="PROSITE" id="PS50835"/>
    </source>
</evidence>
<keyword evidence="5 11" id="KW-1133">Transmembrane helix</keyword>
<evidence type="ECO:0000256" key="11">
    <source>
        <dbReference type="SAM" id="Phobius"/>
    </source>
</evidence>
<dbReference type="InterPro" id="IPR003599">
    <property type="entry name" value="Ig_sub"/>
</dbReference>
<evidence type="ECO:0000256" key="6">
    <source>
        <dbReference type="ARBA" id="ARBA00023136"/>
    </source>
</evidence>
<keyword evidence="9" id="KW-0325">Glycoprotein</keyword>
<dbReference type="Gene3D" id="3.80.10.10">
    <property type="entry name" value="Ribonuclease Inhibitor"/>
    <property type="match status" value="1"/>
</dbReference>
<dbReference type="SUPFAM" id="SSF48726">
    <property type="entry name" value="Immunoglobulin"/>
    <property type="match status" value="3"/>
</dbReference>
<dbReference type="OMA" id="PHAFAND"/>
<dbReference type="SUPFAM" id="SSF52047">
    <property type="entry name" value="RNI-like"/>
    <property type="match status" value="1"/>
</dbReference>
<keyword evidence="6 11" id="KW-0472">Membrane</keyword>
<dbReference type="Gene3D" id="2.60.40.10">
    <property type="entry name" value="Immunoglobulins"/>
    <property type="match status" value="2"/>
</dbReference>
<dbReference type="RefSeq" id="XP_038052856.1">
    <property type="nucleotide sequence ID" value="XM_038196928.1"/>
</dbReference>
<evidence type="ECO:0000256" key="10">
    <source>
        <dbReference type="ARBA" id="ARBA00023319"/>
    </source>
</evidence>
<feature type="domain" description="Ig-like" evidence="12">
    <location>
        <begin position="181"/>
        <end position="279"/>
    </location>
</feature>
<dbReference type="GeneID" id="119725511"/>
<dbReference type="PANTHER" id="PTHR25466:SF14">
    <property type="entry name" value="BUTYROPHILIN SUBFAMILY 2 MEMBER A2-LIKE-RELATED"/>
    <property type="match status" value="1"/>
</dbReference>
<dbReference type="GO" id="GO:0006955">
    <property type="term" value="P:immune response"/>
    <property type="evidence" value="ECO:0007669"/>
    <property type="project" value="TreeGrafter"/>
</dbReference>
<feature type="domain" description="Ig-like" evidence="12">
    <location>
        <begin position="415"/>
        <end position="526"/>
    </location>
</feature>
<dbReference type="GO" id="GO:0071222">
    <property type="term" value="P:cellular response to lipopolysaccharide"/>
    <property type="evidence" value="ECO:0007669"/>
    <property type="project" value="TreeGrafter"/>
</dbReference>
<feature type="transmembrane region" description="Helical" evidence="11">
    <location>
        <begin position="541"/>
        <end position="565"/>
    </location>
</feature>
<proteinExistence type="predicted"/>
<evidence type="ECO:0000256" key="2">
    <source>
        <dbReference type="ARBA" id="ARBA00022475"/>
    </source>
</evidence>
<keyword evidence="3 11" id="KW-0812">Transmembrane</keyword>
<reference evidence="13" key="1">
    <citation type="submission" date="2022-11" db="UniProtKB">
        <authorList>
            <consortium name="EnsemblMetazoa"/>
        </authorList>
    </citation>
    <scope>IDENTIFICATION</scope>
</reference>
<dbReference type="PROSITE" id="PS51257">
    <property type="entry name" value="PROKAR_LIPOPROTEIN"/>
    <property type="match status" value="1"/>
</dbReference>
<dbReference type="InterPro" id="IPR013783">
    <property type="entry name" value="Ig-like_fold"/>
</dbReference>
<evidence type="ECO:0000256" key="8">
    <source>
        <dbReference type="ARBA" id="ARBA00023170"/>
    </source>
</evidence>
<evidence type="ECO:0000256" key="9">
    <source>
        <dbReference type="ARBA" id="ARBA00023180"/>
    </source>
</evidence>
<dbReference type="InterPro" id="IPR013106">
    <property type="entry name" value="Ig_V-set"/>
</dbReference>
<sequence>MHRLTSTGTFMMTWSPSQHPLLLWVILACLVVGLITTNLTSSTRNIPATACPHAFANDTLDAFGLFNNSAYVQLGLTHRIPCLAYSYRENDTSPMVIWYKLNKSPDSGDIETQWLITYNEGEYTDSDRYSLTSTSDFGLHIKGVEESDGGKYRCEVKWFGTRYTDWKKTIIDIEVIGYTFPHGSEAVSEGSPPSSLEQGRRHTLQCECASQTPDAPASVVYWSTGEDIPTDTQIIGARFSNGTTLQIQHGADYSIGSDASLTINSLNDVPDTQRFWCHVFMTDGAPHSCSTGVFILQDGNPNIVLKASPTEFYLPEGFPQVLPCRSWTPGDVMCGVQWIHEHDESSQRVVLSYNLSTDTVEADPDYDLAIDFGLRIKSVNHTHGGRYTCCILYGLRKAPLRGAIDTHVIGHTFPPGSGVISEASTPTSIERGRRHMLPCGCASQTNDAPPAVYWSMGEGNTTDTQIIGARFSDGTTLPIQHGTNYSIGSNASLTINSLNDVQDTQRFWCHVFQSNGTLHSCSTDVQILHDKELNPDPSGTLVYIFILIGLFVLVLVLVVAVIILVHRWCKGKRPFKKSSNLDTKYTHVPILEESTFSTGLEEGARNEARHDEIQDLNEEPLIEPVDVEEGHTLPQDIGALPGFENIVMKLLEKDNFIGISSNQISTNLFKHIKALTKLEKKFGADLGKAGLFGMINGCEKLVEVSCDKGNLTRGIEMGLLCDDNSTCTDKVTFTNKIFQEFCAGMQLALNAEGYQYMQKINVDNWEKLANVLVFATNYFSNDDNDGVSFICHILSRLTAIIKQTITDNRGGQKAQIQAQRLAELCLKVVFNRKWNKQLDKKIHLLFHEGQLCFLGISSHSLRLLTDLLEHTSNNAYKQNLRSVKLFCIDEKLSCAEFTQYNVEYFVHPEPLHNRGIEEGATEEAAIVHQQKESQESPKDRNVLHALQSLGLQDLIDTQSGDECHSSDVADEFAFHLPKQKNLEKIVLLGPILGSQQLSVLISNLDRLKHLQQLDLRLNTQTDDSAFKKIMTWLSGCKELIDLRLSLYKVTSEGFKKVTDEMEKDATVLRRLQTLYLLHGRLSQSFGKFLTDTIKYTDNLQCFHTSALDESGQEPGIIDSIVEEIRGGKPKLKELVVDNKHV</sequence>
<protein>
    <recommendedName>
        <fullName evidence="12">Ig-like domain-containing protein</fullName>
    </recommendedName>
</protein>
<feature type="domain" description="Ig-like" evidence="12">
    <location>
        <begin position="301"/>
        <end position="389"/>
    </location>
</feature>
<organism evidence="13 14">
    <name type="scientific">Patiria miniata</name>
    <name type="common">Bat star</name>
    <name type="synonym">Asterina miniata</name>
    <dbReference type="NCBI Taxonomy" id="46514"/>
    <lineage>
        <taxon>Eukaryota</taxon>
        <taxon>Metazoa</taxon>
        <taxon>Echinodermata</taxon>
        <taxon>Eleutherozoa</taxon>
        <taxon>Asterozoa</taxon>
        <taxon>Asteroidea</taxon>
        <taxon>Valvatacea</taxon>
        <taxon>Valvatida</taxon>
        <taxon>Asterinidae</taxon>
        <taxon>Patiria</taxon>
    </lineage>
</organism>